<accession>A0ACC0UL45</accession>
<organism evidence="1 2">
    <name type="scientific">Russula earlei</name>
    <dbReference type="NCBI Taxonomy" id="71964"/>
    <lineage>
        <taxon>Eukaryota</taxon>
        <taxon>Fungi</taxon>
        <taxon>Dikarya</taxon>
        <taxon>Basidiomycota</taxon>
        <taxon>Agaricomycotina</taxon>
        <taxon>Agaricomycetes</taxon>
        <taxon>Russulales</taxon>
        <taxon>Russulaceae</taxon>
        <taxon>Russula</taxon>
    </lineage>
</organism>
<proteinExistence type="predicted"/>
<dbReference type="Proteomes" id="UP001207468">
    <property type="component" value="Unassembled WGS sequence"/>
</dbReference>
<protein>
    <submittedName>
        <fullName evidence="1">SSrecog-domain-containing protein</fullName>
    </submittedName>
</protein>
<reference evidence="1" key="1">
    <citation type="submission" date="2021-03" db="EMBL/GenBank/DDBJ databases">
        <title>Evolutionary priming and transition to the ectomycorrhizal habit in an iconic lineage of mushroom-forming fungi: is preadaptation a requirement?</title>
        <authorList>
            <consortium name="DOE Joint Genome Institute"/>
            <person name="Looney B.P."/>
            <person name="Miyauchi S."/>
            <person name="Morin E."/>
            <person name="Drula E."/>
            <person name="Courty P.E."/>
            <person name="Chicoki N."/>
            <person name="Fauchery L."/>
            <person name="Kohler A."/>
            <person name="Kuo A."/>
            <person name="LaButti K."/>
            <person name="Pangilinan J."/>
            <person name="Lipzen A."/>
            <person name="Riley R."/>
            <person name="Andreopoulos W."/>
            <person name="He G."/>
            <person name="Johnson J."/>
            <person name="Barry K.W."/>
            <person name="Grigoriev I.V."/>
            <person name="Nagy L."/>
            <person name="Hibbett D."/>
            <person name="Henrissat B."/>
            <person name="Matheny P.B."/>
            <person name="Labbe J."/>
            <person name="Martin A.F."/>
        </authorList>
    </citation>
    <scope>NUCLEOTIDE SEQUENCE</scope>
    <source>
        <strain evidence="1">BPL698</strain>
    </source>
</reference>
<evidence type="ECO:0000313" key="1">
    <source>
        <dbReference type="EMBL" id="KAI9512381.1"/>
    </source>
</evidence>
<evidence type="ECO:0000313" key="2">
    <source>
        <dbReference type="Proteomes" id="UP001207468"/>
    </source>
</evidence>
<sequence>MTTQFDRVYHGLSTDPGKFRVAASGMAWRAEDAENVIAMSSTDIKWARWLRVARGFQLRVGLKDRRREAFDGFERDDHDKLATLLKQHFSVALETDDISFRGWNWGSTDFRGDELAFVIGNRTSFELPLQHVANSNIAGRTEVNPDEMVEIRFFVPGQSTRTRGSDAGSNKSDAEDDDDVSAAQAFHDAIKEKAELGHVSGDIILSFEEVLVLTPRGRYDVDMFPEFLRLRGKTYDYKVVYTSISRLFLLPKDDLHILFILGLNNPIRQGQTRYQYLVMQFSREEEITAELNMSEEEIAKFERLDKHYEKPTFEVVSSVFRALSRKKIISAGSFQSRNGHPGLKANLKAVQGDLFMLDKFIFFVSKQPVLIEISDIHQVVFSRVGAGIASARTFDMQIVTKQGPEYTFTSINKEEHEPTDAFLKDKKVRVKNEMVPDGDLLLAAAGDDSDEEMQSVASDDDEEPRVRRTGDDDDDSEDDEDFRASSSDEGSPTESSSGSGSEGGATASDASGDRVMMKKGTKKSKAKAKATSTSTTKGGHDDGKATTGSTPSSPAKKKKKAVAKEPDDDGGDDVDDDDDRPKKKAKATKAKPSSKSKKSADAVDAMAVDSEPEKPAPKPKPKPKPVTKAPKGADDDQPARKKLKKTGD</sequence>
<keyword evidence="2" id="KW-1185">Reference proteome</keyword>
<gene>
    <name evidence="1" type="ORF">F5148DRAFT_1162876</name>
</gene>
<comment type="caution">
    <text evidence="1">The sequence shown here is derived from an EMBL/GenBank/DDBJ whole genome shotgun (WGS) entry which is preliminary data.</text>
</comment>
<name>A0ACC0UL45_9AGAM</name>
<dbReference type="EMBL" id="JAGFNK010000009">
    <property type="protein sequence ID" value="KAI9512381.1"/>
    <property type="molecule type" value="Genomic_DNA"/>
</dbReference>